<organism evidence="1 2">
    <name type="scientific">Gossypium hirsutum</name>
    <name type="common">Upland cotton</name>
    <name type="synonym">Gossypium mexicanum</name>
    <dbReference type="NCBI Taxonomy" id="3635"/>
    <lineage>
        <taxon>Eukaryota</taxon>
        <taxon>Viridiplantae</taxon>
        <taxon>Streptophyta</taxon>
        <taxon>Embryophyta</taxon>
        <taxon>Tracheophyta</taxon>
        <taxon>Spermatophyta</taxon>
        <taxon>Magnoliopsida</taxon>
        <taxon>eudicotyledons</taxon>
        <taxon>Gunneridae</taxon>
        <taxon>Pentapetalae</taxon>
        <taxon>rosids</taxon>
        <taxon>malvids</taxon>
        <taxon>Malvales</taxon>
        <taxon>Malvaceae</taxon>
        <taxon>Malvoideae</taxon>
        <taxon>Gossypium</taxon>
    </lineage>
</organism>
<dbReference type="PaxDb" id="3635-A0A1U8NGN8"/>
<reference evidence="2" key="2">
    <citation type="submission" date="2025-08" db="UniProtKB">
        <authorList>
            <consortium name="RefSeq"/>
        </authorList>
    </citation>
    <scope>IDENTIFICATION</scope>
</reference>
<evidence type="ECO:0000313" key="1">
    <source>
        <dbReference type="Proteomes" id="UP000818029"/>
    </source>
</evidence>
<dbReference type="GeneID" id="107948244"/>
<dbReference type="RefSeq" id="XP_016738211.1">
    <property type="nucleotide sequence ID" value="XM_016882722.2"/>
</dbReference>
<evidence type="ECO:0000313" key="2">
    <source>
        <dbReference type="RefSeq" id="XP_016738211.1"/>
    </source>
</evidence>
<gene>
    <name evidence="2" type="primary">LOC107948244</name>
</gene>
<dbReference type="Proteomes" id="UP000818029">
    <property type="component" value="Chromosome A04"/>
</dbReference>
<sequence>MSNPIFRFCLSFYLLSHNSQIDSQLESLNTGKSLRCKTKGTLSLRVFLATKTITFESLTTSPEQNLLSFLLYAASKLILANGLFGAFQLSFPSRLADSTLTTRSPLLLRILDKQPHLSVSCIVDYIE</sequence>
<protein>
    <submittedName>
        <fullName evidence="2">Uncharacterized protein isoform X3</fullName>
    </submittedName>
</protein>
<dbReference type="AlphaFoldDB" id="A0A1U8NGN8"/>
<accession>A0A1U8NGN8</accession>
<name>A0A1U8NGN8_GOSHI</name>
<proteinExistence type="predicted"/>
<dbReference type="KEGG" id="ghi:107948244"/>
<keyword evidence="1" id="KW-1185">Reference proteome</keyword>
<reference evidence="1" key="1">
    <citation type="journal article" date="2020" name="Nat. Genet.">
        <title>Genomic diversifications of five Gossypium allopolyploid species and their impact on cotton improvement.</title>
        <authorList>
            <person name="Chen Z.J."/>
            <person name="Sreedasyam A."/>
            <person name="Ando A."/>
            <person name="Song Q."/>
            <person name="De Santiago L.M."/>
            <person name="Hulse-Kemp A.M."/>
            <person name="Ding M."/>
            <person name="Ye W."/>
            <person name="Kirkbride R.C."/>
            <person name="Jenkins J."/>
            <person name="Plott C."/>
            <person name="Lovell J."/>
            <person name="Lin Y.M."/>
            <person name="Vaughn R."/>
            <person name="Liu B."/>
            <person name="Simpson S."/>
            <person name="Scheffler B.E."/>
            <person name="Wen L."/>
            <person name="Saski C.A."/>
            <person name="Grover C.E."/>
            <person name="Hu G."/>
            <person name="Conover J.L."/>
            <person name="Carlson J.W."/>
            <person name="Shu S."/>
            <person name="Boston L.B."/>
            <person name="Williams M."/>
            <person name="Peterson D.G."/>
            <person name="McGee K."/>
            <person name="Jones D.C."/>
            <person name="Wendel J.F."/>
            <person name="Stelly D.M."/>
            <person name="Grimwood J."/>
            <person name="Schmutz J."/>
        </authorList>
    </citation>
    <scope>NUCLEOTIDE SEQUENCE [LARGE SCALE GENOMIC DNA]</scope>
    <source>
        <strain evidence="1">cv. TM-1</strain>
    </source>
</reference>